<dbReference type="Proteomes" id="UP000317863">
    <property type="component" value="Unassembled WGS sequence"/>
</dbReference>
<dbReference type="EMBL" id="SGJB01000008">
    <property type="protein sequence ID" value="TQQ84660.1"/>
    <property type="molecule type" value="Genomic_DNA"/>
</dbReference>
<evidence type="ECO:0000256" key="2">
    <source>
        <dbReference type="ARBA" id="ARBA00022840"/>
    </source>
</evidence>
<gene>
    <name evidence="4" type="ORF">EXD82_05585</name>
</gene>
<keyword evidence="5" id="KW-1185">Reference proteome</keyword>
<sequence>MIKTVNLSKKFSEIYALKNINFHLKKGEIHGIVGANGSGKSTFLNVLFQDRNIYKTGGYEGKIFFEGNELEINTTKEAIDIGMGKVYQEFALVNSMDIASNIKINSSCKIPASEKLGRDFSYIDKKRNIEESELMMKEFGIENIDVKRNIDSLNVSMKQFVEIAREVSNRKLKVLFLDEPTASLNKEDVEIFKKIVRNLKEKGVSIIFISHRLDEVVDLCDTVTVFRDGEIVSSYERKDFDSEKIAIDMIGKKVSKVEKNREEHFTSDEIILELKNLSIKEKNRSINDVNLSVKKGEIVGITSLAGHGHTEISYAVMGILKSKGDIIYKGKKLNTEKTDKTIADGIVMIPDERKERGLLLESNISDNIVYTACYSKNRYLKYPSLKGLSPFDKKMIDKDVKECIEKYNIKCSSKDQKVKELSGGNQQKVCIARAVITEPEVLFVSEPTRGIDIFSKEIILKTLIDINKENGTTVIVSSSEIDELKRICDRVVIMYEGRIFDILSPYEDDEVYSLAISGKRREDNGKI</sequence>
<reference evidence="4 5" key="1">
    <citation type="submission" date="2019-02" db="EMBL/GenBank/DDBJ databases">
        <title>Peptostreptococcaceae bacterium ZHW00191 nov., a new bacterium isolated from the human gut.</title>
        <authorList>
            <person name="Zhou H.-W."/>
            <person name="Chen X.-J."/>
        </authorList>
    </citation>
    <scope>NUCLEOTIDE SEQUENCE [LARGE SCALE GENOMIC DNA]</scope>
    <source>
        <strain evidence="4 5">ZHW00191</strain>
    </source>
</reference>
<dbReference type="SUPFAM" id="SSF52540">
    <property type="entry name" value="P-loop containing nucleoside triphosphate hydrolases"/>
    <property type="match status" value="2"/>
</dbReference>
<protein>
    <submittedName>
        <fullName evidence="4">Sugar ABC transporter ATP-binding protein</fullName>
    </submittedName>
</protein>
<dbReference type="CDD" id="cd03215">
    <property type="entry name" value="ABC_Carb_Monos_II"/>
    <property type="match status" value="1"/>
</dbReference>
<proteinExistence type="predicted"/>
<accession>A0A544QVG0</accession>
<keyword evidence="2 4" id="KW-0067">ATP-binding</keyword>
<dbReference type="InterPro" id="IPR017871">
    <property type="entry name" value="ABC_transporter-like_CS"/>
</dbReference>
<evidence type="ECO:0000259" key="3">
    <source>
        <dbReference type="PROSITE" id="PS50893"/>
    </source>
</evidence>
<dbReference type="InterPro" id="IPR003593">
    <property type="entry name" value="AAA+_ATPase"/>
</dbReference>
<evidence type="ECO:0000313" key="4">
    <source>
        <dbReference type="EMBL" id="TQQ84660.1"/>
    </source>
</evidence>
<name>A0A544QVG0_9FIRM</name>
<dbReference type="AlphaFoldDB" id="A0A544QVG0"/>
<evidence type="ECO:0000256" key="1">
    <source>
        <dbReference type="ARBA" id="ARBA00022741"/>
    </source>
</evidence>
<dbReference type="PROSITE" id="PS50893">
    <property type="entry name" value="ABC_TRANSPORTER_2"/>
    <property type="match status" value="1"/>
</dbReference>
<keyword evidence="1" id="KW-0547">Nucleotide-binding</keyword>
<evidence type="ECO:0000313" key="5">
    <source>
        <dbReference type="Proteomes" id="UP000317863"/>
    </source>
</evidence>
<dbReference type="PANTHER" id="PTHR43790">
    <property type="entry name" value="CARBOHYDRATE TRANSPORT ATP-BINDING PROTEIN MG119-RELATED"/>
    <property type="match status" value="1"/>
</dbReference>
<organism evidence="4 5">
    <name type="scientific">Peptacetobacter hominis</name>
    <dbReference type="NCBI Taxonomy" id="2743610"/>
    <lineage>
        <taxon>Bacteria</taxon>
        <taxon>Bacillati</taxon>
        <taxon>Bacillota</taxon>
        <taxon>Clostridia</taxon>
        <taxon>Peptostreptococcales</taxon>
        <taxon>Peptostreptococcaceae</taxon>
        <taxon>Peptacetobacter</taxon>
    </lineage>
</organism>
<dbReference type="Pfam" id="PF00005">
    <property type="entry name" value="ABC_tran"/>
    <property type="match status" value="2"/>
</dbReference>
<dbReference type="PANTHER" id="PTHR43790:SF4">
    <property type="entry name" value="GUANOSINE IMPORT ATP-BINDING PROTEIN NUPO"/>
    <property type="match status" value="1"/>
</dbReference>
<dbReference type="SMART" id="SM00382">
    <property type="entry name" value="AAA"/>
    <property type="match status" value="2"/>
</dbReference>
<dbReference type="GO" id="GO:0005524">
    <property type="term" value="F:ATP binding"/>
    <property type="evidence" value="ECO:0007669"/>
    <property type="project" value="UniProtKB-KW"/>
</dbReference>
<dbReference type="InterPro" id="IPR027417">
    <property type="entry name" value="P-loop_NTPase"/>
</dbReference>
<dbReference type="Gene3D" id="3.40.50.300">
    <property type="entry name" value="P-loop containing nucleotide triphosphate hydrolases"/>
    <property type="match status" value="2"/>
</dbReference>
<feature type="domain" description="ABC transporter" evidence="3">
    <location>
        <begin position="2"/>
        <end position="521"/>
    </location>
</feature>
<dbReference type="PROSITE" id="PS00211">
    <property type="entry name" value="ABC_TRANSPORTER_1"/>
    <property type="match status" value="1"/>
</dbReference>
<comment type="caution">
    <text evidence="4">The sequence shown here is derived from an EMBL/GenBank/DDBJ whole genome shotgun (WGS) entry which is preliminary data.</text>
</comment>
<dbReference type="GO" id="GO:0016887">
    <property type="term" value="F:ATP hydrolysis activity"/>
    <property type="evidence" value="ECO:0007669"/>
    <property type="project" value="InterPro"/>
</dbReference>
<dbReference type="RefSeq" id="WP_142535931.1">
    <property type="nucleotide sequence ID" value="NZ_SGJB01000008.1"/>
</dbReference>
<dbReference type="InterPro" id="IPR050107">
    <property type="entry name" value="ABC_carbohydrate_import_ATPase"/>
</dbReference>
<dbReference type="OrthoDB" id="9771863at2"/>
<dbReference type="InterPro" id="IPR003439">
    <property type="entry name" value="ABC_transporter-like_ATP-bd"/>
</dbReference>
<dbReference type="CDD" id="cd03216">
    <property type="entry name" value="ABC_Carb_Monos_I"/>
    <property type="match status" value="1"/>
</dbReference>